<feature type="domain" description="Glycosyl transferase family 25" evidence="2">
    <location>
        <begin position="73"/>
        <end position="148"/>
    </location>
</feature>
<accession>A0A6C0CTZ7</accession>
<dbReference type="Pfam" id="PF01755">
    <property type="entry name" value="Glyco_transf_25"/>
    <property type="match status" value="1"/>
</dbReference>
<dbReference type="AlphaFoldDB" id="A0A6C0CTZ7"/>
<keyword evidence="1" id="KW-0472">Membrane</keyword>
<evidence type="ECO:0000313" key="3">
    <source>
        <dbReference type="EMBL" id="QHT07642.1"/>
    </source>
</evidence>
<evidence type="ECO:0000256" key="1">
    <source>
        <dbReference type="SAM" id="Phobius"/>
    </source>
</evidence>
<dbReference type="InterPro" id="IPR002654">
    <property type="entry name" value="Glyco_trans_25"/>
</dbReference>
<keyword evidence="1" id="KW-0812">Transmembrane</keyword>
<feature type="transmembrane region" description="Helical" evidence="1">
    <location>
        <begin position="6"/>
        <end position="25"/>
    </location>
</feature>
<dbReference type="EMBL" id="MN739484">
    <property type="protein sequence ID" value="QHT07642.1"/>
    <property type="molecule type" value="Genomic_DNA"/>
</dbReference>
<reference evidence="3" key="1">
    <citation type="journal article" date="2020" name="Nature">
        <title>Giant virus diversity and host interactions through global metagenomics.</title>
        <authorList>
            <person name="Schulz F."/>
            <person name="Roux S."/>
            <person name="Paez-Espino D."/>
            <person name="Jungbluth S."/>
            <person name="Walsh D.A."/>
            <person name="Denef V.J."/>
            <person name="McMahon K.D."/>
            <person name="Konstantinidis K.T."/>
            <person name="Eloe-Fadrosh E.A."/>
            <person name="Kyrpides N.C."/>
            <person name="Woyke T."/>
        </authorList>
    </citation>
    <scope>NUCLEOTIDE SEQUENCE</scope>
    <source>
        <strain evidence="3">GVMAG-M-3300021964-36</strain>
    </source>
</reference>
<proteinExistence type="predicted"/>
<organism evidence="3">
    <name type="scientific">viral metagenome</name>
    <dbReference type="NCBI Taxonomy" id="1070528"/>
    <lineage>
        <taxon>unclassified sequences</taxon>
        <taxon>metagenomes</taxon>
        <taxon>organismal metagenomes</taxon>
    </lineage>
</organism>
<protein>
    <recommendedName>
        <fullName evidence="2">Glycosyl transferase family 25 domain-containing protein</fullName>
    </recommendedName>
</protein>
<keyword evidence="1" id="KW-1133">Transmembrane helix</keyword>
<name>A0A6C0CTZ7_9ZZZZ</name>
<sequence length="233" mass="27342">MLRNWTTVYGLVLIYFILLILLLFFKTNKPKYNAYVICSNKYLYRKSHTLAVLRQLDMFNVNEVDAVYPTTKGDCKLSMGQYGCILSHRTLWKSIIDRKGNEDEWFFIFEDDIDLPANYKPQQIKDLILKELDRAKKEKADIIYLGHCNRNRCTHAYVIKFKAIKTLLQLTSENCKLPSTKPIDVQMKEVIVDKKKMTALYSQHLKRKSNCKDDGIIHQMCGSTIGYFKNKYN</sequence>
<evidence type="ECO:0000259" key="2">
    <source>
        <dbReference type="Pfam" id="PF01755"/>
    </source>
</evidence>